<accession>A0A0C3DZU8</accession>
<gene>
    <name evidence="1" type="ORF">SCLCIDRAFT_121160</name>
</gene>
<evidence type="ECO:0000313" key="1">
    <source>
        <dbReference type="EMBL" id="KIM61754.1"/>
    </source>
</evidence>
<sequence>QKLSIYGETCYDWKLRYSLNCQLTNMPHNLLIIDYGLHHSRSIHDAYVFQGTLLARNPKHLILHDH</sequence>
<dbReference type="InParanoid" id="A0A0C3DZU8"/>
<reference evidence="1 2" key="1">
    <citation type="submission" date="2014-04" db="EMBL/GenBank/DDBJ databases">
        <authorList>
            <consortium name="DOE Joint Genome Institute"/>
            <person name="Kuo A."/>
            <person name="Kohler A."/>
            <person name="Nagy L.G."/>
            <person name="Floudas D."/>
            <person name="Copeland A."/>
            <person name="Barry K.W."/>
            <person name="Cichocki N."/>
            <person name="Veneault-Fourrey C."/>
            <person name="LaButti K."/>
            <person name="Lindquist E.A."/>
            <person name="Lipzen A."/>
            <person name="Lundell T."/>
            <person name="Morin E."/>
            <person name="Murat C."/>
            <person name="Sun H."/>
            <person name="Tunlid A."/>
            <person name="Henrissat B."/>
            <person name="Grigoriev I.V."/>
            <person name="Hibbett D.S."/>
            <person name="Martin F."/>
            <person name="Nordberg H.P."/>
            <person name="Cantor M.N."/>
            <person name="Hua S.X."/>
        </authorList>
    </citation>
    <scope>NUCLEOTIDE SEQUENCE [LARGE SCALE GENOMIC DNA]</scope>
    <source>
        <strain evidence="1 2">Foug A</strain>
    </source>
</reference>
<name>A0A0C3DZU8_9AGAM</name>
<dbReference type="OrthoDB" id="2641813at2759"/>
<keyword evidence="2" id="KW-1185">Reference proteome</keyword>
<protein>
    <submittedName>
        <fullName evidence="1">Uncharacterized protein</fullName>
    </submittedName>
</protein>
<dbReference type="AlphaFoldDB" id="A0A0C3DZU8"/>
<feature type="non-terminal residue" evidence="1">
    <location>
        <position position="1"/>
    </location>
</feature>
<dbReference type="Proteomes" id="UP000053989">
    <property type="component" value="Unassembled WGS sequence"/>
</dbReference>
<evidence type="ECO:0000313" key="2">
    <source>
        <dbReference type="Proteomes" id="UP000053989"/>
    </source>
</evidence>
<dbReference type="EMBL" id="KN822048">
    <property type="protein sequence ID" value="KIM61754.1"/>
    <property type="molecule type" value="Genomic_DNA"/>
</dbReference>
<reference evidence="2" key="2">
    <citation type="submission" date="2015-01" db="EMBL/GenBank/DDBJ databases">
        <title>Evolutionary Origins and Diversification of the Mycorrhizal Mutualists.</title>
        <authorList>
            <consortium name="DOE Joint Genome Institute"/>
            <consortium name="Mycorrhizal Genomics Consortium"/>
            <person name="Kohler A."/>
            <person name="Kuo A."/>
            <person name="Nagy L.G."/>
            <person name="Floudas D."/>
            <person name="Copeland A."/>
            <person name="Barry K.W."/>
            <person name="Cichocki N."/>
            <person name="Veneault-Fourrey C."/>
            <person name="LaButti K."/>
            <person name="Lindquist E.A."/>
            <person name="Lipzen A."/>
            <person name="Lundell T."/>
            <person name="Morin E."/>
            <person name="Murat C."/>
            <person name="Riley R."/>
            <person name="Ohm R."/>
            <person name="Sun H."/>
            <person name="Tunlid A."/>
            <person name="Henrissat B."/>
            <person name="Grigoriev I.V."/>
            <person name="Hibbett D.S."/>
            <person name="Martin F."/>
        </authorList>
    </citation>
    <scope>NUCLEOTIDE SEQUENCE [LARGE SCALE GENOMIC DNA]</scope>
    <source>
        <strain evidence="2">Foug A</strain>
    </source>
</reference>
<proteinExistence type="predicted"/>
<organism evidence="1 2">
    <name type="scientific">Scleroderma citrinum Foug A</name>
    <dbReference type="NCBI Taxonomy" id="1036808"/>
    <lineage>
        <taxon>Eukaryota</taxon>
        <taxon>Fungi</taxon>
        <taxon>Dikarya</taxon>
        <taxon>Basidiomycota</taxon>
        <taxon>Agaricomycotina</taxon>
        <taxon>Agaricomycetes</taxon>
        <taxon>Agaricomycetidae</taxon>
        <taxon>Boletales</taxon>
        <taxon>Sclerodermatineae</taxon>
        <taxon>Sclerodermataceae</taxon>
        <taxon>Scleroderma</taxon>
    </lineage>
</organism>
<dbReference type="HOGENOM" id="CLU_185475_0_0_1"/>